<dbReference type="CDD" id="cd12913">
    <property type="entry name" value="PDC1_MCP_like"/>
    <property type="match status" value="1"/>
</dbReference>
<proteinExistence type="predicted"/>
<gene>
    <name evidence="5" type="ORF">J2X19_004695</name>
</gene>
<keyword evidence="1" id="KW-1133">Transmembrane helix</keyword>
<dbReference type="InterPro" id="IPR043128">
    <property type="entry name" value="Rev_trsase/Diguanyl_cyclase"/>
</dbReference>
<dbReference type="EMBL" id="JAVDXT010000006">
    <property type="protein sequence ID" value="MDR7379993.1"/>
    <property type="molecule type" value="Genomic_DNA"/>
</dbReference>
<dbReference type="PROSITE" id="PS50885">
    <property type="entry name" value="HAMP"/>
    <property type="match status" value="1"/>
</dbReference>
<evidence type="ECO:0000313" key="5">
    <source>
        <dbReference type="EMBL" id="MDR7379993.1"/>
    </source>
</evidence>
<dbReference type="InterPro" id="IPR003660">
    <property type="entry name" value="HAMP_dom"/>
</dbReference>
<comment type="caution">
    <text evidence="5">The sequence shown here is derived from an EMBL/GenBank/DDBJ whole genome shotgun (WGS) entry which is preliminary data.</text>
</comment>
<dbReference type="RefSeq" id="WP_310376920.1">
    <property type="nucleotide sequence ID" value="NZ_JAVDXT010000006.1"/>
</dbReference>
<name>A0ABU2CFA7_9BURK</name>
<dbReference type="SMART" id="SM00304">
    <property type="entry name" value="HAMP"/>
    <property type="match status" value="1"/>
</dbReference>
<dbReference type="PANTHER" id="PTHR33121">
    <property type="entry name" value="CYCLIC DI-GMP PHOSPHODIESTERASE PDEF"/>
    <property type="match status" value="1"/>
</dbReference>
<dbReference type="SUPFAM" id="SSF55073">
    <property type="entry name" value="Nucleotide cyclase"/>
    <property type="match status" value="1"/>
</dbReference>
<dbReference type="NCBIfam" id="TIGR00254">
    <property type="entry name" value="GGDEF"/>
    <property type="match status" value="1"/>
</dbReference>
<dbReference type="PROSITE" id="PS50887">
    <property type="entry name" value="GGDEF"/>
    <property type="match status" value="1"/>
</dbReference>
<dbReference type="PANTHER" id="PTHR33121:SF70">
    <property type="entry name" value="SIGNALING PROTEIN YKOW"/>
    <property type="match status" value="1"/>
</dbReference>
<dbReference type="SUPFAM" id="SSF141868">
    <property type="entry name" value="EAL domain-like"/>
    <property type="match status" value="1"/>
</dbReference>
<protein>
    <submittedName>
        <fullName evidence="5">Diguanylate cyclase (GGDEF)-like protein</fullName>
    </submittedName>
</protein>
<feature type="domain" description="GGDEF" evidence="4">
    <location>
        <begin position="447"/>
        <end position="578"/>
    </location>
</feature>
<dbReference type="Gene3D" id="3.30.450.20">
    <property type="entry name" value="PAS domain"/>
    <property type="match status" value="2"/>
</dbReference>
<dbReference type="Gene3D" id="6.10.340.10">
    <property type="match status" value="1"/>
</dbReference>
<keyword evidence="1" id="KW-0472">Membrane</keyword>
<feature type="domain" description="EAL" evidence="2">
    <location>
        <begin position="587"/>
        <end position="841"/>
    </location>
</feature>
<accession>A0ABU2CFA7</accession>
<dbReference type="InterPro" id="IPR050706">
    <property type="entry name" value="Cyclic-di-GMP_PDE-like"/>
</dbReference>
<feature type="domain" description="HAMP" evidence="3">
    <location>
        <begin position="364"/>
        <end position="417"/>
    </location>
</feature>
<dbReference type="Gene3D" id="3.20.20.450">
    <property type="entry name" value="EAL domain"/>
    <property type="match status" value="1"/>
</dbReference>
<keyword evidence="1" id="KW-0812">Transmembrane</keyword>
<evidence type="ECO:0000259" key="3">
    <source>
        <dbReference type="PROSITE" id="PS50885"/>
    </source>
</evidence>
<evidence type="ECO:0000256" key="1">
    <source>
        <dbReference type="SAM" id="Phobius"/>
    </source>
</evidence>
<reference evidence="5 6" key="1">
    <citation type="submission" date="2023-07" db="EMBL/GenBank/DDBJ databases">
        <title>Sorghum-associated microbial communities from plants grown in Nebraska, USA.</title>
        <authorList>
            <person name="Schachtman D."/>
        </authorList>
    </citation>
    <scope>NUCLEOTIDE SEQUENCE [LARGE SCALE GENOMIC DNA]</scope>
    <source>
        <strain evidence="5 6">BE313</strain>
    </source>
</reference>
<sequence length="848" mass="92561">MRNFRPSLRVAITVPFALILVVTVALQALTQQANTARLIDTTSTRILDALMVASSNRLANFLDEPFRIQADIADAISRHGLYTPHDLGPIYRHLRGVYQDRYLDHTQMSVLDFGSEAGELAGMRREGAGAHFALMLKDASTQGQLRIYKGDHPGSEVVASYDTYDPRVRPWYAPFARSGKAGWSDIYANYDERAEITISAASPVKVGNKLIGVMEADIKLDGLNHFLREEPLRGSGIIAITDLEGRLVAHSEPGSVLADGRNGTSRGERLRLREAANPVLRAAAPTVAEAAPASTSGFQLDVNGQLYIGRVAPYSDVRGLHWRILTLVPESDLLGDIRAASRRSLVWIAGFAGLGCLLGLWAIGWVTRPIQRTAQAANQLALGQWDTKITPGNAVQETATLVQAFNAMAQRLQHSFNDMRKQLRYDHLTQLLTRQGLLEEVDWDDTRPAVLCLVGLDGFRAVNDNVGHGTGNRLLQAIAERMRARFPDPVLLARVGGDEFAVLHLGPAHAAAELGSEIGRLFSHPFASGGDEVIVTASVGMVQGHLSAQALPEWLRNASVALGEVKRRGRGACMLFEPGMMEQSLEQARLANELRQALERSQFVLHYQPVVQMATGQVSGVEALVRWQSPARGLVPPGLFIPIAETSDLILALGDWVLRTATRDIAQRLAQLPANFELHVNVSARQLIQSDFSATLQQALHDSGLPPQHLTLELTESVLIEQDGQTEERLREIRAQGVKIAIDDFGTGYSSLAYLGLLPFDCLKIDRSFVRNLCSSPQDAAIVSAVLHMAEGFDVAVVAEGVETAAQAQRLRQMGCSHAQGYWFGRPVPLEQVDWSTRALPGSAAENL</sequence>
<dbReference type="Gene3D" id="3.30.70.270">
    <property type="match status" value="1"/>
</dbReference>
<dbReference type="CDD" id="cd01949">
    <property type="entry name" value="GGDEF"/>
    <property type="match status" value="1"/>
</dbReference>
<evidence type="ECO:0000259" key="2">
    <source>
        <dbReference type="PROSITE" id="PS50883"/>
    </source>
</evidence>
<feature type="transmembrane region" description="Helical" evidence="1">
    <location>
        <begin position="345"/>
        <end position="366"/>
    </location>
</feature>
<dbReference type="Pfam" id="PF00563">
    <property type="entry name" value="EAL"/>
    <property type="match status" value="1"/>
</dbReference>
<evidence type="ECO:0000259" key="4">
    <source>
        <dbReference type="PROSITE" id="PS50887"/>
    </source>
</evidence>
<dbReference type="SMART" id="SM00052">
    <property type="entry name" value="EAL"/>
    <property type="match status" value="1"/>
</dbReference>
<dbReference type="InterPro" id="IPR001633">
    <property type="entry name" value="EAL_dom"/>
</dbReference>
<dbReference type="Pfam" id="PF00672">
    <property type="entry name" value="HAMP"/>
    <property type="match status" value="1"/>
</dbReference>
<dbReference type="PROSITE" id="PS50883">
    <property type="entry name" value="EAL"/>
    <property type="match status" value="1"/>
</dbReference>
<dbReference type="InterPro" id="IPR029787">
    <property type="entry name" value="Nucleotide_cyclase"/>
</dbReference>
<dbReference type="SMART" id="SM00267">
    <property type="entry name" value="GGDEF"/>
    <property type="match status" value="1"/>
</dbReference>
<dbReference type="InterPro" id="IPR035919">
    <property type="entry name" value="EAL_sf"/>
</dbReference>
<dbReference type="InterPro" id="IPR000160">
    <property type="entry name" value="GGDEF_dom"/>
</dbReference>
<dbReference type="SUPFAM" id="SSF158472">
    <property type="entry name" value="HAMP domain-like"/>
    <property type="match status" value="1"/>
</dbReference>
<keyword evidence="6" id="KW-1185">Reference proteome</keyword>
<dbReference type="CDD" id="cd01948">
    <property type="entry name" value="EAL"/>
    <property type="match status" value="1"/>
</dbReference>
<dbReference type="CDD" id="cd06225">
    <property type="entry name" value="HAMP"/>
    <property type="match status" value="1"/>
</dbReference>
<dbReference type="Pfam" id="PF00990">
    <property type="entry name" value="GGDEF"/>
    <property type="match status" value="1"/>
</dbReference>
<evidence type="ECO:0000313" key="6">
    <source>
        <dbReference type="Proteomes" id="UP001180487"/>
    </source>
</evidence>
<organism evidence="5 6">
    <name type="scientific">Rhodoferax ferrireducens</name>
    <dbReference type="NCBI Taxonomy" id="192843"/>
    <lineage>
        <taxon>Bacteria</taxon>
        <taxon>Pseudomonadati</taxon>
        <taxon>Pseudomonadota</taxon>
        <taxon>Betaproteobacteria</taxon>
        <taxon>Burkholderiales</taxon>
        <taxon>Comamonadaceae</taxon>
        <taxon>Rhodoferax</taxon>
    </lineage>
</organism>
<dbReference type="Proteomes" id="UP001180487">
    <property type="component" value="Unassembled WGS sequence"/>
</dbReference>